<dbReference type="Pfam" id="PF13487">
    <property type="entry name" value="HD_5"/>
    <property type="match status" value="1"/>
</dbReference>
<dbReference type="InterPro" id="IPR006674">
    <property type="entry name" value="HD_domain"/>
</dbReference>
<keyword evidence="1" id="KW-0472">Membrane</keyword>
<dbReference type="AlphaFoldDB" id="A0A1H7UJE8"/>
<feature type="transmembrane region" description="Helical" evidence="1">
    <location>
        <begin position="130"/>
        <end position="153"/>
    </location>
</feature>
<evidence type="ECO:0000259" key="3">
    <source>
        <dbReference type="PROSITE" id="PS51832"/>
    </source>
</evidence>
<keyword evidence="1" id="KW-1133">Transmembrane helix</keyword>
<feature type="transmembrane region" description="Helical" evidence="1">
    <location>
        <begin position="27"/>
        <end position="45"/>
    </location>
</feature>
<dbReference type="PROSITE" id="PS51831">
    <property type="entry name" value="HD"/>
    <property type="match status" value="1"/>
</dbReference>
<reference evidence="5 6" key="1">
    <citation type="submission" date="2016-10" db="EMBL/GenBank/DDBJ databases">
        <authorList>
            <person name="de Groot N.N."/>
        </authorList>
    </citation>
    <scope>NUCLEOTIDE SEQUENCE [LARGE SCALE GENOMIC DNA]</scope>
    <source>
        <strain evidence="5 6">DSM 19182</strain>
    </source>
</reference>
<feature type="domain" description="HD-GYP" evidence="3">
    <location>
        <begin position="195"/>
        <end position="392"/>
    </location>
</feature>
<keyword evidence="7" id="KW-1185">Reference proteome</keyword>
<feature type="transmembrane region" description="Helical" evidence="1">
    <location>
        <begin position="57"/>
        <end position="76"/>
    </location>
</feature>
<feature type="transmembrane region" description="Helical" evidence="1">
    <location>
        <begin position="83"/>
        <end position="102"/>
    </location>
</feature>
<dbReference type="EMBL" id="FOBL01000018">
    <property type="protein sequence ID" value="SEL97162.1"/>
    <property type="molecule type" value="Genomic_DNA"/>
</dbReference>
<evidence type="ECO:0000259" key="2">
    <source>
        <dbReference type="PROSITE" id="PS51831"/>
    </source>
</evidence>
<dbReference type="SMART" id="SM00471">
    <property type="entry name" value="HDc"/>
    <property type="match status" value="1"/>
</dbReference>
<keyword evidence="1" id="KW-0812">Transmembrane</keyword>
<dbReference type="OrthoDB" id="9759601at2"/>
<feature type="transmembrane region" description="Helical" evidence="1">
    <location>
        <begin position="159"/>
        <end position="177"/>
    </location>
</feature>
<dbReference type="InterPro" id="IPR037522">
    <property type="entry name" value="HD_GYP_dom"/>
</dbReference>
<dbReference type="RefSeq" id="WP_091488457.1">
    <property type="nucleotide sequence ID" value="NZ_BJUX01000002.1"/>
</dbReference>
<dbReference type="Gene3D" id="1.10.3210.10">
    <property type="entry name" value="Hypothetical protein af1432"/>
    <property type="match status" value="1"/>
</dbReference>
<dbReference type="PROSITE" id="PS51832">
    <property type="entry name" value="HD_GYP"/>
    <property type="match status" value="1"/>
</dbReference>
<sequence length="404" mass="46256">MNKPLNEKEQLMHELIEDYDKNLNNQIIKITSIYIILSISWNLIFRWFNLPFSRADLSILMMIFAVLSTIFLIFRFTRASTKLNTHIVLLSVVFVIISLYFGSGYSEAWSYFLLIPIITSLYGKRSLSIFYSAMGLISMVFVRIGFPGNASYIADTIDISNRILLYIIVATFSYLLLSKLNMLYNKQVNTVIQSMEMTLEQVVQSFIVAMEAKDLYTFGHSERVSQYAVALAKQLPEYQHEQKLKLLRLSGLLHDIGKINMPEHILTKPTSLTDKEYEIIKTHTSLGAQMVEKVEGLNGLKNGVLYHHERWDGKGYPTGSKGHSIPLEARILAVADAFDAMTSTRAYRKELPLEEAFRRLDQGVGTQFDPNLAKAIEAARPDFLKIYFDCHDPIDEFEKITDFL</sequence>
<dbReference type="InterPro" id="IPR006675">
    <property type="entry name" value="HDIG_dom"/>
</dbReference>
<evidence type="ECO:0000313" key="5">
    <source>
        <dbReference type="EMBL" id="SEL97162.1"/>
    </source>
</evidence>
<dbReference type="STRING" id="426703.SAMN04488100_11827"/>
<dbReference type="Proteomes" id="UP000198548">
    <property type="component" value="Unassembled WGS sequence"/>
</dbReference>
<dbReference type="CDD" id="cd00077">
    <property type="entry name" value="HDc"/>
    <property type="match status" value="1"/>
</dbReference>
<gene>
    <name evidence="4" type="ORF">APU01nite_03000</name>
    <name evidence="5" type="ORF">SAMN04488100_11827</name>
</gene>
<dbReference type="NCBIfam" id="TIGR00277">
    <property type="entry name" value="HDIG"/>
    <property type="match status" value="1"/>
</dbReference>
<protein>
    <submittedName>
        <fullName evidence="5">HDIG domain-containing protein</fullName>
    </submittedName>
</protein>
<proteinExistence type="predicted"/>
<feature type="domain" description="HD" evidence="2">
    <location>
        <begin position="217"/>
        <end position="341"/>
    </location>
</feature>
<evidence type="ECO:0000313" key="6">
    <source>
        <dbReference type="Proteomes" id="UP000198548"/>
    </source>
</evidence>
<name>A0A1H7UJE8_9LACT</name>
<evidence type="ECO:0000256" key="1">
    <source>
        <dbReference type="SAM" id="Phobius"/>
    </source>
</evidence>
<accession>A0A1H7UJE8</accession>
<dbReference type="Proteomes" id="UP000321425">
    <property type="component" value="Unassembled WGS sequence"/>
</dbReference>
<reference evidence="4 7" key="2">
    <citation type="submission" date="2019-07" db="EMBL/GenBank/DDBJ databases">
        <title>Whole genome shotgun sequence of Alkalibacterium putridalgicola NBRC 103243.</title>
        <authorList>
            <person name="Hosoyama A."/>
            <person name="Uohara A."/>
            <person name="Ohji S."/>
            <person name="Ichikawa N."/>
        </authorList>
    </citation>
    <scope>NUCLEOTIDE SEQUENCE [LARGE SCALE GENOMIC DNA]</scope>
    <source>
        <strain evidence="4 7">NBRC 103243</strain>
    </source>
</reference>
<evidence type="ECO:0000313" key="4">
    <source>
        <dbReference type="EMBL" id="GEK88261.1"/>
    </source>
</evidence>
<dbReference type="EMBL" id="BJUX01000002">
    <property type="protein sequence ID" value="GEK88261.1"/>
    <property type="molecule type" value="Genomic_DNA"/>
</dbReference>
<dbReference type="SUPFAM" id="SSF109604">
    <property type="entry name" value="HD-domain/PDEase-like"/>
    <property type="match status" value="1"/>
</dbReference>
<dbReference type="InterPro" id="IPR003607">
    <property type="entry name" value="HD/PDEase_dom"/>
</dbReference>
<dbReference type="PANTHER" id="PTHR43155">
    <property type="entry name" value="CYCLIC DI-GMP PHOSPHODIESTERASE PA4108-RELATED"/>
    <property type="match status" value="1"/>
</dbReference>
<evidence type="ECO:0000313" key="7">
    <source>
        <dbReference type="Proteomes" id="UP000321425"/>
    </source>
</evidence>
<organism evidence="5 6">
    <name type="scientific">Alkalibacterium putridalgicola</name>
    <dbReference type="NCBI Taxonomy" id="426703"/>
    <lineage>
        <taxon>Bacteria</taxon>
        <taxon>Bacillati</taxon>
        <taxon>Bacillota</taxon>
        <taxon>Bacilli</taxon>
        <taxon>Lactobacillales</taxon>
        <taxon>Carnobacteriaceae</taxon>
        <taxon>Alkalibacterium</taxon>
    </lineage>
</organism>